<dbReference type="RefSeq" id="WP_120176586.1">
    <property type="nucleotide sequence ID" value="NZ_AP018786.1"/>
</dbReference>
<dbReference type="PROSITE" id="PS00910">
    <property type="entry name" value="UPF0029"/>
    <property type="match status" value="1"/>
</dbReference>
<comment type="similarity">
    <text evidence="1">Belongs to the IMPACT family.</text>
</comment>
<dbReference type="InterPro" id="IPR020569">
    <property type="entry name" value="UPF0029_Impact_CS"/>
</dbReference>
<accession>A0A2Z6I8Y4</accession>
<evidence type="ECO:0000259" key="2">
    <source>
        <dbReference type="Pfam" id="PF01205"/>
    </source>
</evidence>
<dbReference type="SUPFAM" id="SSF54211">
    <property type="entry name" value="Ribosomal protein S5 domain 2-like"/>
    <property type="match status" value="1"/>
</dbReference>
<dbReference type="AlphaFoldDB" id="A0A2Z6I8Y4"/>
<dbReference type="InterPro" id="IPR036956">
    <property type="entry name" value="Impact_N_sf"/>
</dbReference>
<dbReference type="EMBL" id="AP018786">
    <property type="protein sequence ID" value="BBF22921.1"/>
    <property type="molecule type" value="Genomic_DNA"/>
</dbReference>
<dbReference type="InterPro" id="IPR020568">
    <property type="entry name" value="Ribosomal_Su5_D2-typ_SF"/>
</dbReference>
<dbReference type="Gene3D" id="3.30.230.30">
    <property type="entry name" value="Impact, N-terminal domain"/>
    <property type="match status" value="1"/>
</dbReference>
<organism evidence="3 4">
    <name type="scientific">Sutterella megalosphaeroides</name>
    <dbReference type="NCBI Taxonomy" id="2494234"/>
    <lineage>
        <taxon>Bacteria</taxon>
        <taxon>Pseudomonadati</taxon>
        <taxon>Pseudomonadota</taxon>
        <taxon>Betaproteobacteria</taxon>
        <taxon>Burkholderiales</taxon>
        <taxon>Sutterellaceae</taxon>
        <taxon>Sutterella</taxon>
    </lineage>
</organism>
<dbReference type="GO" id="GO:0005737">
    <property type="term" value="C:cytoplasm"/>
    <property type="evidence" value="ECO:0007669"/>
    <property type="project" value="TreeGrafter"/>
</dbReference>
<dbReference type="Pfam" id="PF01205">
    <property type="entry name" value="Impact_N"/>
    <property type="match status" value="1"/>
</dbReference>
<sequence length="209" mass="22819">MTDVYNVPNLAPGEFHRTEDTIRRSRFIVTMARVSSPEEAKAFIDGIREEHRHATHNCWAYVAGAPGETAFVGASDDGEPKGTAGRPMLTALLHSGVGEVAAVVTRYFGGILLGTGGLVRAYQGTVKLGLESLPVTAREETVRFVVSIDHSAVTDFLHRLKSVRGRILSSDFRYDASYEVLVPEREAEAFEAGLLERLAGEGLVERMED</sequence>
<dbReference type="KEGG" id="sutt:SUTMEG_08120"/>
<dbReference type="InterPro" id="IPR023582">
    <property type="entry name" value="Impact"/>
</dbReference>
<evidence type="ECO:0000313" key="3">
    <source>
        <dbReference type="EMBL" id="BBF22921.1"/>
    </source>
</evidence>
<dbReference type="PANTHER" id="PTHR16301:SF20">
    <property type="entry name" value="IMPACT FAMILY MEMBER YIGZ"/>
    <property type="match status" value="1"/>
</dbReference>
<proteinExistence type="inferred from homology"/>
<dbReference type="Proteomes" id="UP000271003">
    <property type="component" value="Chromosome"/>
</dbReference>
<dbReference type="GO" id="GO:0006446">
    <property type="term" value="P:regulation of translational initiation"/>
    <property type="evidence" value="ECO:0007669"/>
    <property type="project" value="TreeGrafter"/>
</dbReference>
<gene>
    <name evidence="3" type="ORF">SUTMEG_08120</name>
</gene>
<dbReference type="InterPro" id="IPR015796">
    <property type="entry name" value="Impact_YigZ-like"/>
</dbReference>
<dbReference type="NCBIfam" id="TIGR00257">
    <property type="entry name" value="IMPACT_YIGZ"/>
    <property type="match status" value="1"/>
</dbReference>
<reference evidence="3 4" key="1">
    <citation type="journal article" date="2018" name="Int. J. Syst. Evol. Microbiol.">
        <title>Mesosutterella multiformis gen. nov., sp. nov., a member of the family Sutterellaceae and Sutterella megalosphaeroides sp. nov., isolated from human faeces.</title>
        <authorList>
            <person name="Sakamoto M."/>
            <person name="Ikeyama N."/>
            <person name="Kunihiro T."/>
            <person name="Iino T."/>
            <person name="Yuki M."/>
            <person name="Ohkuma M."/>
        </authorList>
    </citation>
    <scope>NUCLEOTIDE SEQUENCE [LARGE SCALE GENOMIC DNA]</scope>
    <source>
        <strain evidence="3 4">6FBBBH3</strain>
    </source>
</reference>
<feature type="domain" description="Impact N-terminal" evidence="2">
    <location>
        <begin position="23"/>
        <end position="127"/>
    </location>
</feature>
<dbReference type="GO" id="GO:0032561">
    <property type="term" value="F:guanyl ribonucleotide binding"/>
    <property type="evidence" value="ECO:0007669"/>
    <property type="project" value="UniProtKB-ARBA"/>
</dbReference>
<evidence type="ECO:0000256" key="1">
    <source>
        <dbReference type="ARBA" id="ARBA00007665"/>
    </source>
</evidence>
<dbReference type="InterPro" id="IPR035647">
    <property type="entry name" value="EFG_III/V"/>
</dbReference>
<dbReference type="Gene3D" id="3.30.70.240">
    <property type="match status" value="1"/>
</dbReference>
<dbReference type="SUPFAM" id="SSF54980">
    <property type="entry name" value="EF-G C-terminal domain-like"/>
    <property type="match status" value="1"/>
</dbReference>
<name>A0A2Z6I8Y4_9BURK</name>
<dbReference type="InterPro" id="IPR001498">
    <property type="entry name" value="Impact_N"/>
</dbReference>
<evidence type="ECO:0000313" key="4">
    <source>
        <dbReference type="Proteomes" id="UP000271003"/>
    </source>
</evidence>
<keyword evidence="4" id="KW-1185">Reference proteome</keyword>
<protein>
    <recommendedName>
        <fullName evidence="2">Impact N-terminal domain-containing protein</fullName>
    </recommendedName>
</protein>
<dbReference type="OrthoDB" id="9813771at2"/>
<dbReference type="GO" id="GO:0017111">
    <property type="term" value="F:ribonucleoside triphosphate phosphatase activity"/>
    <property type="evidence" value="ECO:0007669"/>
    <property type="project" value="UniProtKB-ARBA"/>
</dbReference>
<dbReference type="PANTHER" id="PTHR16301">
    <property type="entry name" value="IMPACT-RELATED"/>
    <property type="match status" value="1"/>
</dbReference>